<proteinExistence type="predicted"/>
<dbReference type="PROSITE" id="PS51186">
    <property type="entry name" value="GNAT"/>
    <property type="match status" value="1"/>
</dbReference>
<feature type="region of interest" description="Disordered" evidence="1">
    <location>
        <begin position="66"/>
        <end position="104"/>
    </location>
</feature>
<dbReference type="PANTHER" id="PTHR42791:SF1">
    <property type="entry name" value="N-ACETYLTRANSFERASE DOMAIN-CONTAINING PROTEIN"/>
    <property type="match status" value="1"/>
</dbReference>
<protein>
    <submittedName>
        <fullName evidence="3">Acyl-CoA N-acyltransferase</fullName>
    </submittedName>
</protein>
<dbReference type="SUPFAM" id="SSF55729">
    <property type="entry name" value="Acyl-CoA N-acyltransferases (Nat)"/>
    <property type="match status" value="1"/>
</dbReference>
<gene>
    <name evidence="3" type="ORF">QBC46DRAFT_379702</name>
</gene>
<evidence type="ECO:0000259" key="2">
    <source>
        <dbReference type="PROSITE" id="PS51186"/>
    </source>
</evidence>
<feature type="domain" description="N-acetyltransferase" evidence="2">
    <location>
        <begin position="100"/>
        <end position="246"/>
    </location>
</feature>
<keyword evidence="4" id="KW-1185">Reference proteome</keyword>
<feature type="compositionally biased region" description="Low complexity" evidence="1">
    <location>
        <begin position="66"/>
        <end position="93"/>
    </location>
</feature>
<dbReference type="Gene3D" id="3.40.630.30">
    <property type="match status" value="1"/>
</dbReference>
<evidence type="ECO:0000256" key="1">
    <source>
        <dbReference type="SAM" id="MobiDB-lite"/>
    </source>
</evidence>
<name>A0AAN6S629_9PEZI</name>
<comment type="caution">
    <text evidence="3">The sequence shown here is derived from an EMBL/GenBank/DDBJ whole genome shotgun (WGS) entry which is preliminary data.</text>
</comment>
<dbReference type="CDD" id="cd04301">
    <property type="entry name" value="NAT_SF"/>
    <property type="match status" value="1"/>
</dbReference>
<dbReference type="InterPro" id="IPR000182">
    <property type="entry name" value="GNAT_dom"/>
</dbReference>
<dbReference type="PANTHER" id="PTHR42791">
    <property type="entry name" value="GNAT FAMILY ACETYLTRANSFERASE"/>
    <property type="match status" value="1"/>
</dbReference>
<evidence type="ECO:0000313" key="4">
    <source>
        <dbReference type="Proteomes" id="UP001303473"/>
    </source>
</evidence>
<accession>A0AAN6S629</accession>
<organism evidence="3 4">
    <name type="scientific">Diplogelasinospora grovesii</name>
    <dbReference type="NCBI Taxonomy" id="303347"/>
    <lineage>
        <taxon>Eukaryota</taxon>
        <taxon>Fungi</taxon>
        <taxon>Dikarya</taxon>
        <taxon>Ascomycota</taxon>
        <taxon>Pezizomycotina</taxon>
        <taxon>Sordariomycetes</taxon>
        <taxon>Sordariomycetidae</taxon>
        <taxon>Sordariales</taxon>
        <taxon>Diplogelasinosporaceae</taxon>
        <taxon>Diplogelasinospora</taxon>
    </lineage>
</organism>
<dbReference type="InterPro" id="IPR016181">
    <property type="entry name" value="Acyl_CoA_acyltransferase"/>
</dbReference>
<dbReference type="GO" id="GO:0016747">
    <property type="term" value="F:acyltransferase activity, transferring groups other than amino-acyl groups"/>
    <property type="evidence" value="ECO:0007669"/>
    <property type="project" value="InterPro"/>
</dbReference>
<sequence>MHLHLRPGNEADVPNFVSTVLAAFSTNPIHQRCLPRDSDKAHAFWRDAFTEELKDPNAYFLVVEAQPSPSDSPSQPTLGSQTQPQPKSSSQPETPEPKAQKVDEDGEGVFVGFAKWNYIPADTVLPPLPDDDAWPAEPKLATYFFGMLNERHAGIMGGREHWYLELVCTKPEYMGRGAGKLLVNWGCQRADERGVEAYLDSTPDASARGVYEKFGFRTVESASFDEGRALEVDGVQGGYVTCFMLRSPMHVRGTGD</sequence>
<evidence type="ECO:0000313" key="3">
    <source>
        <dbReference type="EMBL" id="KAK3942467.1"/>
    </source>
</evidence>
<dbReference type="Proteomes" id="UP001303473">
    <property type="component" value="Unassembled WGS sequence"/>
</dbReference>
<dbReference type="AlphaFoldDB" id="A0AAN6S629"/>
<dbReference type="InterPro" id="IPR052523">
    <property type="entry name" value="Trichothecene_AcTrans"/>
</dbReference>
<reference evidence="4" key="1">
    <citation type="journal article" date="2023" name="Mol. Phylogenet. Evol.">
        <title>Genome-scale phylogeny and comparative genomics of the fungal order Sordariales.</title>
        <authorList>
            <person name="Hensen N."/>
            <person name="Bonometti L."/>
            <person name="Westerberg I."/>
            <person name="Brannstrom I.O."/>
            <person name="Guillou S."/>
            <person name="Cros-Aarteil S."/>
            <person name="Calhoun S."/>
            <person name="Haridas S."/>
            <person name="Kuo A."/>
            <person name="Mondo S."/>
            <person name="Pangilinan J."/>
            <person name="Riley R."/>
            <person name="LaButti K."/>
            <person name="Andreopoulos B."/>
            <person name="Lipzen A."/>
            <person name="Chen C."/>
            <person name="Yan M."/>
            <person name="Daum C."/>
            <person name="Ng V."/>
            <person name="Clum A."/>
            <person name="Steindorff A."/>
            <person name="Ohm R.A."/>
            <person name="Martin F."/>
            <person name="Silar P."/>
            <person name="Natvig D.O."/>
            <person name="Lalanne C."/>
            <person name="Gautier V."/>
            <person name="Ament-Velasquez S.L."/>
            <person name="Kruys A."/>
            <person name="Hutchinson M.I."/>
            <person name="Powell A.J."/>
            <person name="Barry K."/>
            <person name="Miller A.N."/>
            <person name="Grigoriev I.V."/>
            <person name="Debuchy R."/>
            <person name="Gladieux P."/>
            <person name="Hiltunen Thoren M."/>
            <person name="Johannesson H."/>
        </authorList>
    </citation>
    <scope>NUCLEOTIDE SEQUENCE [LARGE SCALE GENOMIC DNA]</scope>
    <source>
        <strain evidence="4">CBS 340.73</strain>
    </source>
</reference>
<dbReference type="Pfam" id="PF00583">
    <property type="entry name" value="Acetyltransf_1"/>
    <property type="match status" value="1"/>
</dbReference>
<dbReference type="EMBL" id="MU853773">
    <property type="protein sequence ID" value="KAK3942467.1"/>
    <property type="molecule type" value="Genomic_DNA"/>
</dbReference>